<evidence type="ECO:0000313" key="3">
    <source>
        <dbReference type="Proteomes" id="UP000186997"/>
    </source>
</evidence>
<evidence type="ECO:0008006" key="4">
    <source>
        <dbReference type="Google" id="ProtNLM"/>
    </source>
</evidence>
<gene>
    <name evidence="2" type="ORF">SAMN05421665_0628</name>
</gene>
<keyword evidence="3" id="KW-1185">Reference proteome</keyword>
<feature type="chain" id="PRO_5013181613" description="Porin" evidence="1">
    <location>
        <begin position="25"/>
        <end position="314"/>
    </location>
</feature>
<evidence type="ECO:0000313" key="2">
    <source>
        <dbReference type="EMBL" id="SIT77718.1"/>
    </source>
</evidence>
<dbReference type="InterPro" id="IPR007825">
    <property type="entry name" value="Major_OMP_Legionella"/>
</dbReference>
<reference evidence="3" key="1">
    <citation type="submission" date="2017-01" db="EMBL/GenBank/DDBJ databases">
        <authorList>
            <person name="Varghese N."/>
            <person name="Submissions S."/>
        </authorList>
    </citation>
    <scope>NUCLEOTIDE SEQUENCE [LARGE SCALE GENOMIC DNA]</scope>
    <source>
        <strain evidence="3">DSM 29591</strain>
    </source>
</reference>
<evidence type="ECO:0000256" key="1">
    <source>
        <dbReference type="SAM" id="SignalP"/>
    </source>
</evidence>
<dbReference type="AlphaFoldDB" id="A0A1R3WIH5"/>
<dbReference type="STRING" id="287098.SAMN05421665_0628"/>
<proteinExistence type="predicted"/>
<dbReference type="Pfam" id="PF05150">
    <property type="entry name" value="Legionella_OMP"/>
    <property type="match status" value="1"/>
</dbReference>
<name>A0A1R3WIH5_9RHOB</name>
<keyword evidence="1" id="KW-0732">Signal</keyword>
<dbReference type="RefSeq" id="WP_076658321.1">
    <property type="nucleotide sequence ID" value="NZ_FTPR01000001.1"/>
</dbReference>
<feature type="signal peptide" evidence="1">
    <location>
        <begin position="1"/>
        <end position="24"/>
    </location>
</feature>
<accession>A0A1R3WIH5</accession>
<organism evidence="2 3">
    <name type="scientific">Yoonia rosea</name>
    <dbReference type="NCBI Taxonomy" id="287098"/>
    <lineage>
        <taxon>Bacteria</taxon>
        <taxon>Pseudomonadati</taxon>
        <taxon>Pseudomonadota</taxon>
        <taxon>Alphaproteobacteria</taxon>
        <taxon>Rhodobacterales</taxon>
        <taxon>Paracoccaceae</taxon>
        <taxon>Yoonia</taxon>
    </lineage>
</organism>
<dbReference type="Proteomes" id="UP000186997">
    <property type="component" value="Unassembled WGS sequence"/>
</dbReference>
<sequence length="314" mass="32445">MKPSLISTTSWFAILTTISSGAFAGGVADAITEPAIAAPAATCLGGPTLDLRAGILRSDNVLADDTASLDDNFSFEDANLSDKLGLGDAEGGFGAGQFTWDRCGSDIAVGAGFASTSMEETEAGVDFFGEVAISDDVDFQFVDVEYGRPIGDKVRGFLGLRVLNFESDSAFSTEGDLLVSEATFTGIGPRAGAEFNTSTGQAGSFGVFGGASAALLYGERTNEVGGSIIFEDPASNSESSNEAVLNFEAELGVAYNITDAAAVKLGMNYMQINDMDWASGTDFVADIDNDGALNEVEAGDRSFVGAFVGLEIAF</sequence>
<protein>
    <recommendedName>
        <fullName evidence="4">Porin</fullName>
    </recommendedName>
</protein>
<dbReference type="EMBL" id="FTPR01000001">
    <property type="protein sequence ID" value="SIT77718.1"/>
    <property type="molecule type" value="Genomic_DNA"/>
</dbReference>